<dbReference type="EMBL" id="JAMPKK010000009">
    <property type="protein sequence ID" value="MEP0864034.1"/>
    <property type="molecule type" value="Genomic_DNA"/>
</dbReference>
<evidence type="ECO:0000313" key="2">
    <source>
        <dbReference type="Proteomes" id="UP001442494"/>
    </source>
</evidence>
<sequence length="56" mass="6312">MYIPNALAEEIKFYLKNLAQKGDIEAQKLLYQIEQAASSTLTTIEEIPPEEIGLQC</sequence>
<dbReference type="Proteomes" id="UP001442494">
    <property type="component" value="Unassembled WGS sequence"/>
</dbReference>
<comment type="caution">
    <text evidence="1">The sequence shown here is derived from an EMBL/GenBank/DDBJ whole genome shotgun (WGS) entry which is preliminary data.</text>
</comment>
<reference evidence="1 2" key="1">
    <citation type="submission" date="2022-04" db="EMBL/GenBank/DDBJ databases">
        <title>Positive selection, recombination, and allopatry shape intraspecific diversity of widespread and dominant cyanobacteria.</title>
        <authorList>
            <person name="Wei J."/>
            <person name="Shu W."/>
            <person name="Hu C."/>
        </authorList>
    </citation>
    <scope>NUCLEOTIDE SEQUENCE [LARGE SCALE GENOMIC DNA]</scope>
    <source>
        <strain evidence="1 2">GB2-A5</strain>
    </source>
</reference>
<dbReference type="RefSeq" id="WP_190418342.1">
    <property type="nucleotide sequence ID" value="NZ_JAMPKK010000009.1"/>
</dbReference>
<proteinExistence type="predicted"/>
<gene>
    <name evidence="1" type="ORF">NDI37_06100</name>
</gene>
<organism evidence="1 2">
    <name type="scientific">Funiculus sociatus GB2-A5</name>
    <dbReference type="NCBI Taxonomy" id="2933946"/>
    <lineage>
        <taxon>Bacteria</taxon>
        <taxon>Bacillati</taxon>
        <taxon>Cyanobacteriota</taxon>
        <taxon>Cyanophyceae</taxon>
        <taxon>Coleofasciculales</taxon>
        <taxon>Coleofasciculaceae</taxon>
        <taxon>Funiculus</taxon>
    </lineage>
</organism>
<accession>A0ABV0JKS3</accession>
<name>A0ABV0JKS3_9CYAN</name>
<protein>
    <submittedName>
        <fullName evidence="1">Uncharacterized protein</fullName>
    </submittedName>
</protein>
<evidence type="ECO:0000313" key="1">
    <source>
        <dbReference type="EMBL" id="MEP0864034.1"/>
    </source>
</evidence>
<keyword evidence="2" id="KW-1185">Reference proteome</keyword>